<dbReference type="Gene3D" id="3.20.20.80">
    <property type="entry name" value="Glycosidases"/>
    <property type="match status" value="1"/>
</dbReference>
<name>A0A9P7K6R8_9AGAR</name>
<dbReference type="EMBL" id="JABCKI010005776">
    <property type="protein sequence ID" value="KAG5638190.1"/>
    <property type="molecule type" value="Genomic_DNA"/>
</dbReference>
<gene>
    <name evidence="2" type="ORF">H0H81_001392</name>
</gene>
<organism evidence="2 3">
    <name type="scientific">Sphagnurus paluster</name>
    <dbReference type="NCBI Taxonomy" id="117069"/>
    <lineage>
        <taxon>Eukaryota</taxon>
        <taxon>Fungi</taxon>
        <taxon>Dikarya</taxon>
        <taxon>Basidiomycota</taxon>
        <taxon>Agaricomycotina</taxon>
        <taxon>Agaricomycetes</taxon>
        <taxon>Agaricomycetidae</taxon>
        <taxon>Agaricales</taxon>
        <taxon>Tricholomatineae</taxon>
        <taxon>Lyophyllaceae</taxon>
        <taxon>Sphagnurus</taxon>
    </lineage>
</organism>
<sequence length="741" mass="80257">DTSYVDESWVGVNPQNHQWSSNTVQLIPRFKILIDQHYPGTKLSIGEWDAMNNDDVTGGLVAVDALGIFGKYKVDSATYWAEPKELGPIGAAYWLYRGYGVYFGSSSAQVNLANPTPNVLGIYAGTEAGKLTLVIVNKDPATNMAFDLANVPFGKYFLRHFGGAAGVAKWQALCALKFKPENQSFLAYTLELRSRFSKPSADNFGQSWRDLALSLERDLTALKEKYEAQKIRFLALQKVAPVHPDPPNPNSEQPAPAKKKSKKKSLPVVSCSQEPGHVASPRLDLKSILEDISTHIRKDVPRISPPQSLFSAIDDFIHLTSLHEVDLDLFVSVTIRTIEAIGGIFDKILNLATANVSSDLVSLESLGLALYHVLNVALPLFAPFTVPSPVVNLLGRTTTLILKPLIRSLVYRSWIYLKCVFLSSSGGIITATSDTGASAKPPDDSGATPAIDIRTDVLAVFKMIFSLVDGHLHSATPAKPCLVSHTLRASLILEALREIELLSSGGPAFSTSADPGDGDGVDNKKNHRTPLERVKKLARKDSLWFLCSVLHVLLGDLSGTVSVAPQSAKPSIKLTRIGGDGIDDGTNGAAVGRKTCLDETEGRLLSEGVSKAFFRLITRCKRSGSNSFEHQSQFTQTSGSGVEDIPAILGLHRENVLIVEETPSGIPQDSGRDIAASTTGSTDADNHEFDATVQFRTGAHRGSSGGNAPSDDTIFDLDDVGYGMLLGVMERYWSWNNSWEL</sequence>
<dbReference type="Proteomes" id="UP000717328">
    <property type="component" value="Unassembled WGS sequence"/>
</dbReference>
<feature type="region of interest" description="Disordered" evidence="1">
    <location>
        <begin position="241"/>
        <end position="277"/>
    </location>
</feature>
<proteinExistence type="predicted"/>
<keyword evidence="3" id="KW-1185">Reference proteome</keyword>
<evidence type="ECO:0000313" key="3">
    <source>
        <dbReference type="Proteomes" id="UP000717328"/>
    </source>
</evidence>
<evidence type="ECO:0000256" key="1">
    <source>
        <dbReference type="SAM" id="MobiDB-lite"/>
    </source>
</evidence>
<dbReference type="AlphaFoldDB" id="A0A9P7K6R8"/>
<feature type="region of interest" description="Disordered" evidence="1">
    <location>
        <begin position="663"/>
        <end position="687"/>
    </location>
</feature>
<comment type="caution">
    <text evidence="2">The sequence shown here is derived from an EMBL/GenBank/DDBJ whole genome shotgun (WGS) entry which is preliminary data.</text>
</comment>
<accession>A0A9P7K6R8</accession>
<evidence type="ECO:0000313" key="2">
    <source>
        <dbReference type="EMBL" id="KAG5638190.1"/>
    </source>
</evidence>
<protein>
    <submittedName>
        <fullName evidence="2">Uncharacterized protein</fullName>
    </submittedName>
</protein>
<dbReference type="OrthoDB" id="2684605at2759"/>
<reference evidence="2" key="1">
    <citation type="submission" date="2021-02" db="EMBL/GenBank/DDBJ databases">
        <authorList>
            <person name="Nieuwenhuis M."/>
            <person name="Van De Peppel L.J.J."/>
        </authorList>
    </citation>
    <scope>NUCLEOTIDE SEQUENCE</scope>
    <source>
        <strain evidence="2">D49</strain>
    </source>
</reference>
<feature type="non-terminal residue" evidence="2">
    <location>
        <position position="741"/>
    </location>
</feature>
<reference evidence="2" key="2">
    <citation type="submission" date="2021-10" db="EMBL/GenBank/DDBJ databases">
        <title>Phylogenomics reveals ancestral predisposition of the termite-cultivated fungus Termitomyces towards a domesticated lifestyle.</title>
        <authorList>
            <person name="Auxier B."/>
            <person name="Grum-Grzhimaylo A."/>
            <person name="Cardenas M.E."/>
            <person name="Lodge J.D."/>
            <person name="Laessoe T."/>
            <person name="Pedersen O."/>
            <person name="Smith M.E."/>
            <person name="Kuyper T.W."/>
            <person name="Franco-Molano E.A."/>
            <person name="Baroni T.J."/>
            <person name="Aanen D.K."/>
        </authorList>
    </citation>
    <scope>NUCLEOTIDE SEQUENCE</scope>
    <source>
        <strain evidence="2">D49</strain>
    </source>
</reference>